<evidence type="ECO:0000313" key="1">
    <source>
        <dbReference type="EMBL" id="OAD56371.1"/>
    </source>
</evidence>
<evidence type="ECO:0000313" key="2">
    <source>
        <dbReference type="Proteomes" id="UP000250275"/>
    </source>
</evidence>
<name>A0A310SF97_9HYME</name>
<proteinExistence type="predicted"/>
<reference evidence="1 2" key="1">
    <citation type="submission" date="2015-07" db="EMBL/GenBank/DDBJ databases">
        <title>The genome of Eufriesea mexicana.</title>
        <authorList>
            <person name="Pan H."/>
            <person name="Kapheim K."/>
        </authorList>
    </citation>
    <scope>NUCLEOTIDE SEQUENCE [LARGE SCALE GENOMIC DNA]</scope>
    <source>
        <strain evidence="1">0111107269</strain>
        <tissue evidence="1">Whole body</tissue>
    </source>
</reference>
<protein>
    <submittedName>
        <fullName evidence="1">Uncharacterized protein</fullName>
    </submittedName>
</protein>
<gene>
    <name evidence="1" type="ORF">WN48_03497</name>
</gene>
<keyword evidence="2" id="KW-1185">Reference proteome</keyword>
<organism evidence="1 2">
    <name type="scientific">Eufriesea mexicana</name>
    <dbReference type="NCBI Taxonomy" id="516756"/>
    <lineage>
        <taxon>Eukaryota</taxon>
        <taxon>Metazoa</taxon>
        <taxon>Ecdysozoa</taxon>
        <taxon>Arthropoda</taxon>
        <taxon>Hexapoda</taxon>
        <taxon>Insecta</taxon>
        <taxon>Pterygota</taxon>
        <taxon>Neoptera</taxon>
        <taxon>Endopterygota</taxon>
        <taxon>Hymenoptera</taxon>
        <taxon>Apocrita</taxon>
        <taxon>Aculeata</taxon>
        <taxon>Apoidea</taxon>
        <taxon>Anthophila</taxon>
        <taxon>Apidae</taxon>
        <taxon>Eufriesea</taxon>
    </lineage>
</organism>
<dbReference type="Proteomes" id="UP000250275">
    <property type="component" value="Unassembled WGS sequence"/>
</dbReference>
<sequence length="99" mass="11495">MSGDDSEMQFLISSREQGNDGEGLVFERYARTRCPRGVYYRMNIKWLRRSRAACVRNKTRHGERLEEKMPDGGSDDGTKCVSLRLALEAVACNFRRRLY</sequence>
<dbReference type="EMBL" id="KQ762031">
    <property type="protein sequence ID" value="OAD56371.1"/>
    <property type="molecule type" value="Genomic_DNA"/>
</dbReference>
<accession>A0A310SF97</accession>
<dbReference type="AlphaFoldDB" id="A0A310SF97"/>